<keyword evidence="8" id="KW-1185">Reference proteome</keyword>
<proteinExistence type="inferred from homology"/>
<protein>
    <submittedName>
        <fullName evidence="9">Nodulin-26-like</fullName>
    </submittedName>
</protein>
<dbReference type="PANTHER" id="PTHR45724">
    <property type="entry name" value="AQUAPORIN NIP2-1"/>
    <property type="match status" value="1"/>
</dbReference>
<evidence type="ECO:0000256" key="4">
    <source>
        <dbReference type="ARBA" id="ARBA00022989"/>
    </source>
</evidence>
<evidence type="ECO:0000256" key="7">
    <source>
        <dbReference type="SAM" id="Phobius"/>
    </source>
</evidence>
<evidence type="ECO:0000256" key="5">
    <source>
        <dbReference type="ARBA" id="ARBA00023136"/>
    </source>
</evidence>
<evidence type="ECO:0000256" key="3">
    <source>
        <dbReference type="ARBA" id="ARBA00022692"/>
    </source>
</evidence>
<keyword evidence="3 6" id="KW-0812">Transmembrane</keyword>
<keyword evidence="5 7" id="KW-0472">Membrane</keyword>
<comment type="similarity">
    <text evidence="6">Belongs to the MIP/aquaporin (TC 1.A.8) family.</text>
</comment>
<evidence type="ECO:0000313" key="9">
    <source>
        <dbReference type="RefSeq" id="XP_018812416.2"/>
    </source>
</evidence>
<feature type="transmembrane region" description="Helical" evidence="7">
    <location>
        <begin position="49"/>
        <end position="68"/>
    </location>
</feature>
<dbReference type="GO" id="GO:0016020">
    <property type="term" value="C:membrane"/>
    <property type="evidence" value="ECO:0007669"/>
    <property type="project" value="UniProtKB-SubCell"/>
</dbReference>
<evidence type="ECO:0000256" key="2">
    <source>
        <dbReference type="ARBA" id="ARBA00022448"/>
    </source>
</evidence>
<dbReference type="Proteomes" id="UP000235220">
    <property type="component" value="Chromosome 11"/>
</dbReference>
<dbReference type="PRINTS" id="PR00783">
    <property type="entry name" value="MINTRINSICP"/>
</dbReference>
<dbReference type="Pfam" id="PF00230">
    <property type="entry name" value="MIP"/>
    <property type="match status" value="1"/>
</dbReference>
<sequence>MSDSLSIIVEPSPKVGLSVWHSPMEEAKGSRLRESAIRADTSLSVFQKIVAEILGSFILIFAGCEAALVDKIQTLTTVGIAAVWGLTLMALIYALAHVSGAHFNPAVTIAFAAASKFSWKHGPMYVLSQVLGAALASLTLRVLFHGQDNTRAATTQYSNSTTDLEAIAWEFIISFILMFNICGVASDHRAVR</sequence>
<feature type="transmembrane region" description="Helical" evidence="7">
    <location>
        <begin position="166"/>
        <end position="186"/>
    </location>
</feature>
<dbReference type="PROSITE" id="PS00221">
    <property type="entry name" value="MIP"/>
    <property type="match status" value="1"/>
</dbReference>
<reference evidence="9" key="1">
    <citation type="submission" date="2025-08" db="UniProtKB">
        <authorList>
            <consortium name="RefSeq"/>
        </authorList>
    </citation>
    <scope>IDENTIFICATION</scope>
    <source>
        <tissue evidence="9">Leaves</tissue>
    </source>
</reference>
<dbReference type="KEGG" id="jre:108984812"/>
<dbReference type="STRING" id="51240.A0A2I4DZ58"/>
<accession>A0A2I4DZ58</accession>
<evidence type="ECO:0000256" key="1">
    <source>
        <dbReference type="ARBA" id="ARBA00004141"/>
    </source>
</evidence>
<feature type="transmembrane region" description="Helical" evidence="7">
    <location>
        <begin position="126"/>
        <end position="146"/>
    </location>
</feature>
<dbReference type="InterPro" id="IPR023271">
    <property type="entry name" value="Aquaporin-like"/>
</dbReference>
<keyword evidence="2 6" id="KW-0813">Transport</keyword>
<dbReference type="SUPFAM" id="SSF81338">
    <property type="entry name" value="Aquaporin-like"/>
    <property type="match status" value="1"/>
</dbReference>
<dbReference type="GeneID" id="108984812"/>
<dbReference type="InterPro" id="IPR000425">
    <property type="entry name" value="MIP"/>
</dbReference>
<dbReference type="RefSeq" id="XP_018812416.2">
    <property type="nucleotide sequence ID" value="XM_018956871.2"/>
</dbReference>
<dbReference type="InterPro" id="IPR034294">
    <property type="entry name" value="Aquaporin_transptr"/>
</dbReference>
<dbReference type="AlphaFoldDB" id="A0A2I4DZ58"/>
<keyword evidence="4 7" id="KW-1133">Transmembrane helix</keyword>
<dbReference type="GO" id="GO:0015267">
    <property type="term" value="F:channel activity"/>
    <property type="evidence" value="ECO:0007669"/>
    <property type="project" value="InterPro"/>
</dbReference>
<comment type="subcellular location">
    <subcellularLocation>
        <location evidence="1">Membrane</location>
        <topology evidence="1">Multi-pass membrane protein</topology>
    </subcellularLocation>
</comment>
<dbReference type="InterPro" id="IPR022357">
    <property type="entry name" value="MIP_CS"/>
</dbReference>
<organism evidence="8 9">
    <name type="scientific">Juglans regia</name>
    <name type="common">English walnut</name>
    <dbReference type="NCBI Taxonomy" id="51240"/>
    <lineage>
        <taxon>Eukaryota</taxon>
        <taxon>Viridiplantae</taxon>
        <taxon>Streptophyta</taxon>
        <taxon>Embryophyta</taxon>
        <taxon>Tracheophyta</taxon>
        <taxon>Spermatophyta</taxon>
        <taxon>Magnoliopsida</taxon>
        <taxon>eudicotyledons</taxon>
        <taxon>Gunneridae</taxon>
        <taxon>Pentapetalae</taxon>
        <taxon>rosids</taxon>
        <taxon>fabids</taxon>
        <taxon>Fagales</taxon>
        <taxon>Juglandaceae</taxon>
        <taxon>Juglans</taxon>
    </lineage>
</organism>
<evidence type="ECO:0000313" key="8">
    <source>
        <dbReference type="Proteomes" id="UP000235220"/>
    </source>
</evidence>
<feature type="transmembrane region" description="Helical" evidence="7">
    <location>
        <begin position="75"/>
        <end position="96"/>
    </location>
</feature>
<dbReference type="InParanoid" id="A0A2I4DZ58"/>
<name>A0A2I4DZ58_JUGRE</name>
<dbReference type="OrthoDB" id="3222at2759"/>
<evidence type="ECO:0000256" key="6">
    <source>
        <dbReference type="RuleBase" id="RU000477"/>
    </source>
</evidence>
<dbReference type="PANTHER" id="PTHR45724:SF21">
    <property type="entry name" value="MAJOR INTRINSIC PROTEIN"/>
    <property type="match status" value="1"/>
</dbReference>
<gene>
    <name evidence="9" type="primary">LOC108984812</name>
</gene>
<dbReference type="Gene3D" id="1.20.1080.10">
    <property type="entry name" value="Glycerol uptake facilitator protein"/>
    <property type="match status" value="1"/>
</dbReference>